<sequence length="305" mass="35032">MAASNTTAAEARTVDPSMLEGSMRERVNQLRKEVCGLFEACSDSNAVHQMSLVDTLQHLSIDHLFQEQIDATLRSIHGCGGFSSLHEVALRFRLLRTHGLWVSPVYYEQDLSRARTMLTKVFALMTVVDDTFDDHATLDESRKLAEAIRRWDDSAVSMLPEYLRKFYLRLLRNFEVFEDELQPNERYRVAYTREAFQMTSESYLQESEWFHHNCKPSFKEHVKVSTVSIGPQTVATAMLMGMGDETTRDAFEWALRGDTVMIFGRIARFLNDIASFNSGKSKKDVATSVECYMNEYNVTREVAMR</sequence>
<keyword evidence="4" id="KW-1185">Reference proteome</keyword>
<dbReference type="InterPro" id="IPR050148">
    <property type="entry name" value="Terpene_synthase-like"/>
</dbReference>
<dbReference type="InterPro" id="IPR008930">
    <property type="entry name" value="Terpenoid_cyclase/PrenylTrfase"/>
</dbReference>
<protein>
    <recommendedName>
        <fullName evidence="2">Terpene synthase metal-binding domain-containing protein</fullName>
    </recommendedName>
</protein>
<dbReference type="SUPFAM" id="SSF48576">
    <property type="entry name" value="Terpenoid synthases"/>
    <property type="match status" value="1"/>
</dbReference>
<gene>
    <name evidence="3" type="ORF">NCGR_LOCUS9066</name>
</gene>
<dbReference type="Gene3D" id="1.50.10.130">
    <property type="entry name" value="Terpene synthase, N-terminal domain"/>
    <property type="match status" value="1"/>
</dbReference>
<proteinExistence type="predicted"/>
<accession>A0A811MTW5</accession>
<dbReference type="PANTHER" id="PTHR31225:SF182">
    <property type="entry name" value="TERPENE SYNTHASE"/>
    <property type="match status" value="1"/>
</dbReference>
<dbReference type="GO" id="GO:0016114">
    <property type="term" value="P:terpenoid biosynthetic process"/>
    <property type="evidence" value="ECO:0007669"/>
    <property type="project" value="InterPro"/>
</dbReference>
<reference evidence="3" key="1">
    <citation type="submission" date="2020-10" db="EMBL/GenBank/DDBJ databases">
        <authorList>
            <person name="Han B."/>
            <person name="Lu T."/>
            <person name="Zhao Q."/>
            <person name="Huang X."/>
            <person name="Zhao Y."/>
        </authorList>
    </citation>
    <scope>NUCLEOTIDE SEQUENCE</scope>
</reference>
<dbReference type="InterPro" id="IPR036965">
    <property type="entry name" value="Terpene_synth_N_sf"/>
</dbReference>
<dbReference type="Pfam" id="PF03936">
    <property type="entry name" value="Terpene_synth_C"/>
    <property type="match status" value="1"/>
</dbReference>
<evidence type="ECO:0000256" key="1">
    <source>
        <dbReference type="ARBA" id="ARBA00022723"/>
    </source>
</evidence>
<feature type="domain" description="Terpene synthase metal-binding" evidence="2">
    <location>
        <begin position="100"/>
        <end position="304"/>
    </location>
</feature>
<dbReference type="InterPro" id="IPR005630">
    <property type="entry name" value="Terpene_synthase_metal-bd"/>
</dbReference>
<evidence type="ECO:0000259" key="2">
    <source>
        <dbReference type="Pfam" id="PF03936"/>
    </source>
</evidence>
<keyword evidence="1" id="KW-0479">Metal-binding</keyword>
<dbReference type="PANTHER" id="PTHR31225">
    <property type="entry name" value="OS04G0344100 PROTEIN-RELATED"/>
    <property type="match status" value="1"/>
</dbReference>
<dbReference type="Proteomes" id="UP000604825">
    <property type="component" value="Unassembled WGS sequence"/>
</dbReference>
<dbReference type="OrthoDB" id="773451at2759"/>
<dbReference type="GO" id="GO:0010333">
    <property type="term" value="F:terpene synthase activity"/>
    <property type="evidence" value="ECO:0007669"/>
    <property type="project" value="InterPro"/>
</dbReference>
<evidence type="ECO:0000313" key="4">
    <source>
        <dbReference type="Proteomes" id="UP000604825"/>
    </source>
</evidence>
<dbReference type="GO" id="GO:0000287">
    <property type="term" value="F:magnesium ion binding"/>
    <property type="evidence" value="ECO:0007669"/>
    <property type="project" value="InterPro"/>
</dbReference>
<evidence type="ECO:0000313" key="3">
    <source>
        <dbReference type="EMBL" id="CAD6213548.1"/>
    </source>
</evidence>
<dbReference type="EMBL" id="CAJGYO010000002">
    <property type="protein sequence ID" value="CAD6213548.1"/>
    <property type="molecule type" value="Genomic_DNA"/>
</dbReference>
<dbReference type="SUPFAM" id="SSF48239">
    <property type="entry name" value="Terpenoid cyclases/Protein prenyltransferases"/>
    <property type="match status" value="1"/>
</dbReference>
<dbReference type="InterPro" id="IPR008949">
    <property type="entry name" value="Isoprenoid_synthase_dom_sf"/>
</dbReference>
<comment type="caution">
    <text evidence="3">The sequence shown here is derived from an EMBL/GenBank/DDBJ whole genome shotgun (WGS) entry which is preliminary data.</text>
</comment>
<organism evidence="3 4">
    <name type="scientific">Miscanthus lutarioriparius</name>
    <dbReference type="NCBI Taxonomy" id="422564"/>
    <lineage>
        <taxon>Eukaryota</taxon>
        <taxon>Viridiplantae</taxon>
        <taxon>Streptophyta</taxon>
        <taxon>Embryophyta</taxon>
        <taxon>Tracheophyta</taxon>
        <taxon>Spermatophyta</taxon>
        <taxon>Magnoliopsida</taxon>
        <taxon>Liliopsida</taxon>
        <taxon>Poales</taxon>
        <taxon>Poaceae</taxon>
        <taxon>PACMAD clade</taxon>
        <taxon>Panicoideae</taxon>
        <taxon>Andropogonodae</taxon>
        <taxon>Andropogoneae</taxon>
        <taxon>Saccharinae</taxon>
        <taxon>Miscanthus</taxon>
    </lineage>
</organism>
<dbReference type="AlphaFoldDB" id="A0A811MTW5"/>
<dbReference type="Gene3D" id="1.10.600.10">
    <property type="entry name" value="Farnesyl Diphosphate Synthase"/>
    <property type="match status" value="2"/>
</dbReference>
<name>A0A811MTW5_9POAL</name>